<gene>
    <name evidence="2" type="ORF">ACFOGJ_19815</name>
</gene>
<dbReference type="InterPro" id="IPR051082">
    <property type="entry name" value="Pentapeptide-BTB/POZ_domain"/>
</dbReference>
<dbReference type="RefSeq" id="WP_379903781.1">
    <property type="nucleotide sequence ID" value="NZ_JBHRTR010000032.1"/>
</dbReference>
<dbReference type="InterPro" id="IPR018683">
    <property type="entry name" value="DUF2169"/>
</dbReference>
<evidence type="ECO:0000313" key="2">
    <source>
        <dbReference type="EMBL" id="MFC3229505.1"/>
    </source>
</evidence>
<dbReference type="Pfam" id="PF00805">
    <property type="entry name" value="Pentapeptide"/>
    <property type="match status" value="4"/>
</dbReference>
<protein>
    <submittedName>
        <fullName evidence="2">DUF2169 domain-containing protein</fullName>
    </submittedName>
</protein>
<dbReference type="PANTHER" id="PTHR14136:SF17">
    <property type="entry name" value="BTB_POZ DOMAIN-CONTAINING PROTEIN KCTD9"/>
    <property type="match status" value="1"/>
</dbReference>
<dbReference type="SUPFAM" id="SSF141571">
    <property type="entry name" value="Pentapeptide repeat-like"/>
    <property type="match status" value="2"/>
</dbReference>
<accession>A0ABV7L4G6</accession>
<name>A0ABV7L4G6_9PROT</name>
<dbReference type="Pfam" id="PF09937">
    <property type="entry name" value="DUF2169"/>
    <property type="match status" value="1"/>
</dbReference>
<dbReference type="Proteomes" id="UP001595528">
    <property type="component" value="Unassembled WGS sequence"/>
</dbReference>
<dbReference type="EMBL" id="JBHRTR010000032">
    <property type="protein sequence ID" value="MFC3229505.1"/>
    <property type="molecule type" value="Genomic_DNA"/>
</dbReference>
<evidence type="ECO:0000313" key="3">
    <source>
        <dbReference type="Proteomes" id="UP001595528"/>
    </source>
</evidence>
<dbReference type="PANTHER" id="PTHR14136">
    <property type="entry name" value="BTB_POZ DOMAIN-CONTAINING PROTEIN KCTD9"/>
    <property type="match status" value="1"/>
</dbReference>
<proteinExistence type="predicted"/>
<reference evidence="3" key="1">
    <citation type="journal article" date="2019" name="Int. J. Syst. Evol. Microbiol.">
        <title>The Global Catalogue of Microorganisms (GCM) 10K type strain sequencing project: providing services to taxonomists for standard genome sequencing and annotation.</title>
        <authorList>
            <consortium name="The Broad Institute Genomics Platform"/>
            <consortium name="The Broad Institute Genome Sequencing Center for Infectious Disease"/>
            <person name="Wu L."/>
            <person name="Ma J."/>
        </authorList>
    </citation>
    <scope>NUCLEOTIDE SEQUENCE [LARGE SCALE GENOMIC DNA]</scope>
    <source>
        <strain evidence="3">KCTC 42964</strain>
    </source>
</reference>
<sequence length="908" mass="98706">MKLFKPIRTGFLSRIVLHAGQPHLAVALLHYFPFDEPRRIGLEQDMWAEIMPVLGDQILDPCDPKPRAEVLVHGACVAPAGQRIQRGEVRLTVDKAIDKRLTVTGNREWIRPALGRLQASAPLPFERMPLDWGRAYGGKDYDGNPDGIGHWPRSNGSQSRFPLPNLEYPDDPMRLPDQEIRPAAMGPRPITLPARRKLAGTYDAYWAKHHEPGYPRDIRPEFFLTAPPDQVMPGYFQGREGFRVEHMHAQRPRLQGALPGLRARCFVEQKRGDLAEDSPVDFLEVPLQPDTLFLFPELERAIIAHHGKVALREIDGLDLTYLLAGFEWQEDPARPLDHWQEALRKRVKLIPNPQVLLETEDVCPIGWREPTLEAAETVKPLAVREQGAMPPRLTALIGKVKGKQAAAMAAVGLAALPKSVAASADKSDPPEVKEILAEIDKVKDMRPKNQAEAEAFRAQMQVISDKMEALGRGKYAEAESQARSLAEELGYDYDTVVAQGRAEAGAEPDVLAAKLRSIAERAKEGLDPTVKAKLDAALPKDLEGQYAAALKDASTRQAQLERESAHLMPPPEAMAASKQMVKAKALAGALAAKRPPADTALPGMDFSGRKMDGIDLSAATLTGARFVGASLIGAKLGDAGLAHADLTRANFSGAMLKGANLNNARLVRTIFAKADLSGLTFADCEARNTSFAGANLTGTKFHGVKLTGVSFAGADLSKVSFNRCELRGCSFRGAKVGNTAFLFCILDQADMRGLTGPALKLINCEAPGIRFQGAKLTNMAVGGKTVMDGADFSGCTMPSCNLSFASLTGAQIRDAHMEQANFWQSDLTGADLSGSFLRGAILMRADLTDAVMEGVDAMQANFMKARLVRTNLEAANLYGANFLKTQFDRPNLANAHVEKSRLAGLNMP</sequence>
<dbReference type="InterPro" id="IPR001646">
    <property type="entry name" value="5peptide_repeat"/>
</dbReference>
<feature type="domain" description="DUF2169" evidence="1">
    <location>
        <begin position="20"/>
        <end position="305"/>
    </location>
</feature>
<dbReference type="Gene3D" id="2.160.20.80">
    <property type="entry name" value="E3 ubiquitin-protein ligase SopA"/>
    <property type="match status" value="2"/>
</dbReference>
<evidence type="ECO:0000259" key="1">
    <source>
        <dbReference type="Pfam" id="PF09937"/>
    </source>
</evidence>
<keyword evidence="3" id="KW-1185">Reference proteome</keyword>
<organism evidence="2 3">
    <name type="scientific">Marinibaculum pumilum</name>
    <dbReference type="NCBI Taxonomy" id="1766165"/>
    <lineage>
        <taxon>Bacteria</taxon>
        <taxon>Pseudomonadati</taxon>
        <taxon>Pseudomonadota</taxon>
        <taxon>Alphaproteobacteria</taxon>
        <taxon>Rhodospirillales</taxon>
        <taxon>Rhodospirillaceae</taxon>
        <taxon>Marinibaculum</taxon>
    </lineage>
</organism>
<dbReference type="Pfam" id="PF13599">
    <property type="entry name" value="Pentapeptide_4"/>
    <property type="match status" value="1"/>
</dbReference>
<comment type="caution">
    <text evidence="2">The sequence shown here is derived from an EMBL/GenBank/DDBJ whole genome shotgun (WGS) entry which is preliminary data.</text>
</comment>